<evidence type="ECO:0000256" key="14">
    <source>
        <dbReference type="ARBA" id="ARBA00043691"/>
    </source>
</evidence>
<dbReference type="EC" id="3.1.3.62" evidence="4"/>
<comment type="catalytic activity">
    <reaction evidence="12">
        <text>1D-myo-inositol 1,2,5,6-tetrakisphosphate + H2O = 1D-myo-inositol 1,2,6-trisphosphate + phosphate</text>
        <dbReference type="Rhea" id="RHEA:77119"/>
        <dbReference type="ChEBI" id="CHEBI:15377"/>
        <dbReference type="ChEBI" id="CHEBI:43474"/>
        <dbReference type="ChEBI" id="CHEBI:195535"/>
        <dbReference type="ChEBI" id="CHEBI:195537"/>
        <dbReference type="EC" id="3.1.3.62"/>
    </reaction>
    <physiologicalReaction direction="left-to-right" evidence="12">
        <dbReference type="Rhea" id="RHEA:77120"/>
    </physiologicalReaction>
</comment>
<evidence type="ECO:0000256" key="12">
    <source>
        <dbReference type="ARBA" id="ARBA00043668"/>
    </source>
</evidence>
<evidence type="ECO:0000256" key="4">
    <source>
        <dbReference type="ARBA" id="ARBA00013040"/>
    </source>
</evidence>
<dbReference type="InterPro" id="IPR000560">
    <property type="entry name" value="His_Pase_clade-2"/>
</dbReference>
<evidence type="ECO:0000256" key="11">
    <source>
        <dbReference type="ARBA" id="ARBA00031642"/>
    </source>
</evidence>
<dbReference type="InterPro" id="IPR029033">
    <property type="entry name" value="His_PPase_superfam"/>
</dbReference>
<dbReference type="PIRSF" id="PIRSF000894">
    <property type="entry name" value="Acid_phosphatase"/>
    <property type="match status" value="1"/>
</dbReference>
<proteinExistence type="inferred from homology"/>
<dbReference type="PANTHER" id="PTHR20963">
    <property type="entry name" value="MULTIPLE INOSITOL POLYPHOSPHATE PHOSPHATASE-RELATED"/>
    <property type="match status" value="1"/>
</dbReference>
<keyword evidence="8" id="KW-0378">Hydrolase</keyword>
<comment type="catalytic activity">
    <reaction evidence="13">
        <text>1D-myo-inositol 1,2,4,5,6-pentakisphosphate + H2O = 1D-myo-inositol 1,2,5,6-tetrakisphosphate + phosphate</text>
        <dbReference type="Rhea" id="RHEA:77115"/>
        <dbReference type="ChEBI" id="CHEBI:15377"/>
        <dbReference type="ChEBI" id="CHEBI:43474"/>
        <dbReference type="ChEBI" id="CHEBI:57798"/>
        <dbReference type="ChEBI" id="CHEBI:195535"/>
        <dbReference type="EC" id="3.1.3.62"/>
    </reaction>
    <physiologicalReaction direction="left-to-right" evidence="13">
        <dbReference type="Rhea" id="RHEA:77116"/>
    </physiologicalReaction>
</comment>
<evidence type="ECO:0000256" key="9">
    <source>
        <dbReference type="ARBA" id="ARBA00023136"/>
    </source>
</evidence>
<evidence type="ECO:0000256" key="5">
    <source>
        <dbReference type="ARBA" id="ARBA00018097"/>
    </source>
</evidence>
<evidence type="ECO:0000256" key="10">
    <source>
        <dbReference type="ARBA" id="ARBA00023180"/>
    </source>
</evidence>
<dbReference type="InterPro" id="IPR016274">
    <property type="entry name" value="Histidine_acid_Pase_euk"/>
</dbReference>
<evidence type="ECO:0000256" key="3">
    <source>
        <dbReference type="ARBA" id="ARBA00012976"/>
    </source>
</evidence>
<dbReference type="Gene3D" id="3.40.50.1240">
    <property type="entry name" value="Phosphoglycerate mutase-like"/>
    <property type="match status" value="1"/>
</dbReference>
<evidence type="ECO:0000256" key="8">
    <source>
        <dbReference type="ARBA" id="ARBA00022801"/>
    </source>
</evidence>
<dbReference type="Pfam" id="PF00328">
    <property type="entry name" value="His_Phos_2"/>
    <property type="match status" value="1"/>
</dbReference>
<comment type="caution">
    <text evidence="16">The sequence shown here is derived from an EMBL/GenBank/DDBJ whole genome shotgun (WGS) entry which is preliminary data.</text>
</comment>
<evidence type="ECO:0000256" key="1">
    <source>
        <dbReference type="ARBA" id="ARBA00004236"/>
    </source>
</evidence>
<comment type="similarity">
    <text evidence="2">Belongs to the histidine acid phosphatase family. MINPP1 subfamily.</text>
</comment>
<organism evidence="16 17">
    <name type="scientific">Porites lobata</name>
    <dbReference type="NCBI Taxonomy" id="104759"/>
    <lineage>
        <taxon>Eukaryota</taxon>
        <taxon>Metazoa</taxon>
        <taxon>Cnidaria</taxon>
        <taxon>Anthozoa</taxon>
        <taxon>Hexacorallia</taxon>
        <taxon>Scleractinia</taxon>
        <taxon>Fungiina</taxon>
        <taxon>Poritidae</taxon>
        <taxon>Porites</taxon>
    </lineage>
</organism>
<comment type="catalytic activity">
    <reaction evidence="14">
        <text>1D-myo-inositol hexakisphosphate + H2O = 1D-myo-inositol 1,2,4,5,6-pentakisphosphate + phosphate</text>
        <dbReference type="Rhea" id="RHEA:16989"/>
        <dbReference type="ChEBI" id="CHEBI:15377"/>
        <dbReference type="ChEBI" id="CHEBI:43474"/>
        <dbReference type="ChEBI" id="CHEBI:57798"/>
        <dbReference type="ChEBI" id="CHEBI:58130"/>
        <dbReference type="EC" id="3.1.3.62"/>
    </reaction>
    <physiologicalReaction direction="left-to-right" evidence="14">
        <dbReference type="Rhea" id="RHEA:16990"/>
    </physiologicalReaction>
</comment>
<dbReference type="Proteomes" id="UP001159405">
    <property type="component" value="Unassembled WGS sequence"/>
</dbReference>
<gene>
    <name evidence="16" type="ORF">PLOB_00047260</name>
</gene>
<sequence length="478" mass="54523">MEKAIVLTTVLLVSFYPYETEQFEDNRFGTKTAYQFNSSVVNSSPMTPKNCYPVHLNMLIRHGSRYPSDGDREDIDELLTKLNEIYTSSSIFRYQNLTIPWSKPPDWSNAEPSELSVTGENEQYNIAKRFRSRFMQVFVKEYWNRYYKFVSSDKLRTAQSAMSFAYGLFEGRGPVGSSKFQPVAISFTGLENNDKLLSSDDSCPRYEVDVKEHGVAEVENFMKGPEIQNVTRRLEQKLQLSGRLSLTFDMVEKIYRLCAFGIMNRGDNTWCALLDDEDVRVLEYQGDLEAYYEHSYGNELSYKILCPLLTEMTKQLQDFSKGKSDVHGVFRFASSGSLIPLLTIFGLYKDSLPLRADNYLQQSQRQFRISNMVTMSANIALVLYECNSTENEVTREHKVQLLVNEMAVGLPCCHGNTTCTLDGFVSCFEETVRSCDFDAMCSLPTTGKPKALAPIFYNRLDLMLLALVAPLVVENMIS</sequence>
<evidence type="ECO:0000256" key="15">
    <source>
        <dbReference type="ARBA" id="ARBA00043832"/>
    </source>
</evidence>
<reference evidence="16 17" key="1">
    <citation type="submission" date="2022-05" db="EMBL/GenBank/DDBJ databases">
        <authorList>
            <consortium name="Genoscope - CEA"/>
            <person name="William W."/>
        </authorList>
    </citation>
    <scope>NUCLEOTIDE SEQUENCE [LARGE SCALE GENOMIC DNA]</scope>
</reference>
<dbReference type="CDD" id="cd07061">
    <property type="entry name" value="HP_HAP_like"/>
    <property type="match status" value="1"/>
</dbReference>
<keyword evidence="7" id="KW-0732">Signal</keyword>
<evidence type="ECO:0000256" key="7">
    <source>
        <dbReference type="ARBA" id="ARBA00022729"/>
    </source>
</evidence>
<dbReference type="PANTHER" id="PTHR20963:SF8">
    <property type="entry name" value="MULTIPLE INOSITOL POLYPHOSPHATE PHOSPHATASE 1"/>
    <property type="match status" value="1"/>
</dbReference>
<comment type="subcellular location">
    <subcellularLocation>
        <location evidence="1">Cell membrane</location>
    </subcellularLocation>
</comment>
<evidence type="ECO:0000256" key="6">
    <source>
        <dbReference type="ARBA" id="ARBA00022475"/>
    </source>
</evidence>
<keyword evidence="10" id="KW-0325">Glycoprotein</keyword>
<evidence type="ECO:0000313" key="16">
    <source>
        <dbReference type="EMBL" id="CAH3149981.1"/>
    </source>
</evidence>
<name>A0ABN8PTJ5_9CNID</name>
<accession>A0ABN8PTJ5</accession>
<dbReference type="EMBL" id="CALNXK010000088">
    <property type="protein sequence ID" value="CAH3149981.1"/>
    <property type="molecule type" value="Genomic_DNA"/>
</dbReference>
<comment type="catalytic activity">
    <reaction evidence="15">
        <text>(2R)-2,3-bisphosphoglycerate + H2O = (2R)-2-phosphoglycerate + phosphate</text>
        <dbReference type="Rhea" id="RHEA:27381"/>
        <dbReference type="ChEBI" id="CHEBI:15377"/>
        <dbReference type="ChEBI" id="CHEBI:43474"/>
        <dbReference type="ChEBI" id="CHEBI:58248"/>
        <dbReference type="ChEBI" id="CHEBI:58289"/>
        <dbReference type="EC" id="3.1.3.80"/>
    </reaction>
    <physiologicalReaction direction="left-to-right" evidence="15">
        <dbReference type="Rhea" id="RHEA:27382"/>
    </physiologicalReaction>
</comment>
<evidence type="ECO:0000313" key="17">
    <source>
        <dbReference type="Proteomes" id="UP001159405"/>
    </source>
</evidence>
<keyword evidence="6" id="KW-1003">Cell membrane</keyword>
<evidence type="ECO:0000256" key="13">
    <source>
        <dbReference type="ARBA" id="ARBA00043671"/>
    </source>
</evidence>
<dbReference type="EC" id="3.1.3.80" evidence="3"/>
<dbReference type="SUPFAM" id="SSF53254">
    <property type="entry name" value="Phosphoglycerate mutase-like"/>
    <property type="match status" value="1"/>
</dbReference>
<evidence type="ECO:0000256" key="2">
    <source>
        <dbReference type="ARBA" id="ARBA00008422"/>
    </source>
</evidence>
<protein>
    <recommendedName>
        <fullName evidence="5">Multiple inositol polyphosphate phosphatase 1</fullName>
        <ecNumber evidence="4">3.1.3.62</ecNumber>
        <ecNumber evidence="3">3.1.3.80</ecNumber>
    </recommendedName>
    <alternativeName>
        <fullName evidence="11">2,3-bisphosphoglycerate 3-phosphatase</fullName>
    </alternativeName>
</protein>
<keyword evidence="17" id="KW-1185">Reference proteome</keyword>
<keyword evidence="9" id="KW-0472">Membrane</keyword>